<feature type="region of interest" description="Disordered" evidence="1">
    <location>
        <begin position="72"/>
        <end position="227"/>
    </location>
</feature>
<organism evidence="2 3">
    <name type="scientific">Multifurca ochricompacta</name>
    <dbReference type="NCBI Taxonomy" id="376703"/>
    <lineage>
        <taxon>Eukaryota</taxon>
        <taxon>Fungi</taxon>
        <taxon>Dikarya</taxon>
        <taxon>Basidiomycota</taxon>
        <taxon>Agaricomycotina</taxon>
        <taxon>Agaricomycetes</taxon>
        <taxon>Russulales</taxon>
        <taxon>Russulaceae</taxon>
        <taxon>Multifurca</taxon>
    </lineage>
</organism>
<evidence type="ECO:0000313" key="3">
    <source>
        <dbReference type="Proteomes" id="UP001203297"/>
    </source>
</evidence>
<gene>
    <name evidence="2" type="ORF">B0F90DRAFT_1363244</name>
</gene>
<evidence type="ECO:0000313" key="2">
    <source>
        <dbReference type="EMBL" id="KAI0303350.1"/>
    </source>
</evidence>
<name>A0AAD4M5N3_9AGAM</name>
<sequence>MLVIILVVIIIVASIAIYFLLRNGEPSAAERAARRKYSIRRRGMRVHPLPIGLPGSLSEKIGSMFKGRRAGAGAGWVPASDEMEEWDSTDEPLRERERDEDHLHPHHHRDVVVHEQEVDGFPRVGSAPVSRRATLTEASESAHASRTASHVDSVGFESDDPPPDLHVQAPSVPTPEPDEEWLNSGDNRNGLGGGGVGGGGTSLSYFAPQPRRANSGHDIPLFAGSTPPFQFQRNI</sequence>
<feature type="compositionally biased region" description="Basic and acidic residues" evidence="1">
    <location>
        <begin position="91"/>
        <end position="103"/>
    </location>
</feature>
<feature type="compositionally biased region" description="Acidic residues" evidence="1">
    <location>
        <begin position="81"/>
        <end position="90"/>
    </location>
</feature>
<feature type="compositionally biased region" description="Polar residues" evidence="1">
    <location>
        <begin position="136"/>
        <end position="150"/>
    </location>
</feature>
<keyword evidence="3" id="KW-1185">Reference proteome</keyword>
<dbReference type="Proteomes" id="UP001203297">
    <property type="component" value="Unassembled WGS sequence"/>
</dbReference>
<dbReference type="AlphaFoldDB" id="A0AAD4M5N3"/>
<feature type="compositionally biased region" description="Gly residues" evidence="1">
    <location>
        <begin position="190"/>
        <end position="201"/>
    </location>
</feature>
<proteinExistence type="predicted"/>
<comment type="caution">
    <text evidence="2">The sequence shown here is derived from an EMBL/GenBank/DDBJ whole genome shotgun (WGS) entry which is preliminary data.</text>
</comment>
<accession>A0AAD4M5N3</accession>
<dbReference type="EMBL" id="WTXG01000009">
    <property type="protein sequence ID" value="KAI0303350.1"/>
    <property type="molecule type" value="Genomic_DNA"/>
</dbReference>
<protein>
    <submittedName>
        <fullName evidence="2">Uncharacterized protein</fullName>
    </submittedName>
</protein>
<reference evidence="2" key="1">
    <citation type="journal article" date="2022" name="New Phytol.">
        <title>Evolutionary transition to the ectomycorrhizal habit in the genomes of a hyperdiverse lineage of mushroom-forming fungi.</title>
        <authorList>
            <person name="Looney B."/>
            <person name="Miyauchi S."/>
            <person name="Morin E."/>
            <person name="Drula E."/>
            <person name="Courty P.E."/>
            <person name="Kohler A."/>
            <person name="Kuo A."/>
            <person name="LaButti K."/>
            <person name="Pangilinan J."/>
            <person name="Lipzen A."/>
            <person name="Riley R."/>
            <person name="Andreopoulos W."/>
            <person name="He G."/>
            <person name="Johnson J."/>
            <person name="Nolan M."/>
            <person name="Tritt A."/>
            <person name="Barry K.W."/>
            <person name="Grigoriev I.V."/>
            <person name="Nagy L.G."/>
            <person name="Hibbett D."/>
            <person name="Henrissat B."/>
            <person name="Matheny P.B."/>
            <person name="Labbe J."/>
            <person name="Martin F.M."/>
        </authorList>
    </citation>
    <scope>NUCLEOTIDE SEQUENCE</scope>
    <source>
        <strain evidence="2">BPL690</strain>
    </source>
</reference>
<evidence type="ECO:0000256" key="1">
    <source>
        <dbReference type="SAM" id="MobiDB-lite"/>
    </source>
</evidence>